<keyword evidence="2" id="KW-1185">Reference proteome</keyword>
<dbReference type="Proteomes" id="UP001445335">
    <property type="component" value="Unassembled WGS sequence"/>
</dbReference>
<dbReference type="EMBL" id="JALJOU010000042">
    <property type="protein sequence ID" value="KAK9832037.1"/>
    <property type="molecule type" value="Genomic_DNA"/>
</dbReference>
<reference evidence="1 2" key="1">
    <citation type="journal article" date="2024" name="Nat. Commun.">
        <title>Phylogenomics reveals the evolutionary origins of lichenization in chlorophyte algae.</title>
        <authorList>
            <person name="Puginier C."/>
            <person name="Libourel C."/>
            <person name="Otte J."/>
            <person name="Skaloud P."/>
            <person name="Haon M."/>
            <person name="Grisel S."/>
            <person name="Petersen M."/>
            <person name="Berrin J.G."/>
            <person name="Delaux P.M."/>
            <person name="Dal Grande F."/>
            <person name="Keller J."/>
        </authorList>
    </citation>
    <scope>NUCLEOTIDE SEQUENCE [LARGE SCALE GENOMIC DNA]</scope>
    <source>
        <strain evidence="1 2">SAG 245.80</strain>
    </source>
</reference>
<evidence type="ECO:0000313" key="2">
    <source>
        <dbReference type="Proteomes" id="UP001445335"/>
    </source>
</evidence>
<dbReference type="InterPro" id="IPR012675">
    <property type="entry name" value="Beta-grasp_dom_sf"/>
</dbReference>
<protein>
    <submittedName>
        <fullName evidence="1">Uncharacterized protein</fullName>
    </submittedName>
</protein>
<gene>
    <name evidence="1" type="ORF">WJX81_000535</name>
</gene>
<sequence>MKHAPSVFDKMVQLTVIDVEGKRITLRGLEGQLLVEVLAEHSHELGGDQVIGLSPEGRGMLEAHVTVPNEWLALLPPLTDEDRRVLEEIAPYVGRNSRLASHVKLTHALNGFNIALGELRPWKTL</sequence>
<dbReference type="Gene3D" id="3.10.20.30">
    <property type="match status" value="1"/>
</dbReference>
<name>A0AAW1RFN5_9CHLO</name>
<comment type="caution">
    <text evidence="1">The sequence shown here is derived from an EMBL/GenBank/DDBJ whole genome shotgun (WGS) entry which is preliminary data.</text>
</comment>
<evidence type="ECO:0000313" key="1">
    <source>
        <dbReference type="EMBL" id="KAK9832037.1"/>
    </source>
</evidence>
<proteinExistence type="predicted"/>
<dbReference type="AlphaFoldDB" id="A0AAW1RFN5"/>
<accession>A0AAW1RFN5</accession>
<organism evidence="1 2">
    <name type="scientific">Elliptochloris bilobata</name>
    <dbReference type="NCBI Taxonomy" id="381761"/>
    <lineage>
        <taxon>Eukaryota</taxon>
        <taxon>Viridiplantae</taxon>
        <taxon>Chlorophyta</taxon>
        <taxon>core chlorophytes</taxon>
        <taxon>Trebouxiophyceae</taxon>
        <taxon>Trebouxiophyceae incertae sedis</taxon>
        <taxon>Elliptochloris clade</taxon>
        <taxon>Elliptochloris</taxon>
    </lineage>
</organism>